<keyword evidence="2" id="KW-1185">Reference proteome</keyword>
<gene>
    <name evidence="1" type="ORF">PVAP13_5NG475986</name>
</gene>
<accession>A0A8T0S479</accession>
<proteinExistence type="predicted"/>
<dbReference type="Proteomes" id="UP000823388">
    <property type="component" value="Chromosome 5N"/>
</dbReference>
<dbReference type="AlphaFoldDB" id="A0A8T0S479"/>
<sequence>MVAAVAARLVAALDARVLPPSPSVCPPSAPGWPPTAALTPVECLPPSSIAATSHQLTRLAAVKGTPSPSAQPPLPLDPVIPEDFVAPQVPQPACGLLAAAESSSPALLSFPPASIPPFTTTSPAPPQQHCARAFFGGVDGIQASAAVRLQAAARGLLARRRLQKMRLEMQEAALTAIDLGNWGRNLDKWGRDLAPSDGHQRSCQLAAVFTRMHGSELQFYSSDRGGAFLLDIGGGTLPGAITFRHRPPRGRLRWSLSRLISGGHTYPPLSFRWSPWDPGGYLRAGPAQGGCPPYLQESKIKNCSLFKISRDVKGLFLGFRFASSGVIISVIVRLQREDELHVQVGCSVRGVKGLLGLSLLGLISRLLRGQVNLSI</sequence>
<evidence type="ECO:0000313" key="2">
    <source>
        <dbReference type="Proteomes" id="UP000823388"/>
    </source>
</evidence>
<organism evidence="1 2">
    <name type="scientific">Panicum virgatum</name>
    <name type="common">Blackwell switchgrass</name>
    <dbReference type="NCBI Taxonomy" id="38727"/>
    <lineage>
        <taxon>Eukaryota</taxon>
        <taxon>Viridiplantae</taxon>
        <taxon>Streptophyta</taxon>
        <taxon>Embryophyta</taxon>
        <taxon>Tracheophyta</taxon>
        <taxon>Spermatophyta</taxon>
        <taxon>Magnoliopsida</taxon>
        <taxon>Liliopsida</taxon>
        <taxon>Poales</taxon>
        <taxon>Poaceae</taxon>
        <taxon>PACMAD clade</taxon>
        <taxon>Panicoideae</taxon>
        <taxon>Panicodae</taxon>
        <taxon>Paniceae</taxon>
        <taxon>Panicinae</taxon>
        <taxon>Panicum</taxon>
        <taxon>Panicum sect. Hiantes</taxon>
    </lineage>
</organism>
<evidence type="ECO:0000313" key="1">
    <source>
        <dbReference type="EMBL" id="KAG2591349.1"/>
    </source>
</evidence>
<comment type="caution">
    <text evidence="1">The sequence shown here is derived from an EMBL/GenBank/DDBJ whole genome shotgun (WGS) entry which is preliminary data.</text>
</comment>
<dbReference type="PROSITE" id="PS50096">
    <property type="entry name" value="IQ"/>
    <property type="match status" value="1"/>
</dbReference>
<reference evidence="1" key="1">
    <citation type="submission" date="2020-05" db="EMBL/GenBank/DDBJ databases">
        <title>WGS assembly of Panicum virgatum.</title>
        <authorList>
            <person name="Lovell J.T."/>
            <person name="Jenkins J."/>
            <person name="Shu S."/>
            <person name="Juenger T.E."/>
            <person name="Schmutz J."/>
        </authorList>
    </citation>
    <scope>NUCLEOTIDE SEQUENCE</scope>
    <source>
        <strain evidence="1">AP13</strain>
    </source>
</reference>
<name>A0A8T0S479_PANVG</name>
<dbReference type="EMBL" id="CM029046">
    <property type="protein sequence ID" value="KAG2591349.1"/>
    <property type="molecule type" value="Genomic_DNA"/>
</dbReference>
<protein>
    <submittedName>
        <fullName evidence="1">Uncharacterized protein</fullName>
    </submittedName>
</protein>